<sequence>IADFLKVWSSSSACHHGYDLVVRGALYSTLRIGREALLRCWPLEPISQCLERLRTLPEHVYNQMVMG</sequence>
<dbReference type="Proteomes" id="UP000239939">
    <property type="component" value="Unassembled WGS sequence"/>
</dbReference>
<protein>
    <recommendedName>
        <fullName evidence="3">IS4 family transposase</fullName>
    </recommendedName>
</protein>
<accession>A0A2S7E1W2</accession>
<evidence type="ECO:0000313" key="2">
    <source>
        <dbReference type="Proteomes" id="UP000239939"/>
    </source>
</evidence>
<feature type="non-terminal residue" evidence="1">
    <location>
        <position position="1"/>
    </location>
</feature>
<evidence type="ECO:0008006" key="3">
    <source>
        <dbReference type="Google" id="ProtNLM"/>
    </source>
</evidence>
<gene>
    <name evidence="1" type="ORF">XpopCFBP1817_20470</name>
</gene>
<name>A0A2S7E1W2_9XANT</name>
<dbReference type="AlphaFoldDB" id="A0A2S7E1W2"/>
<proteinExistence type="predicted"/>
<comment type="caution">
    <text evidence="1">The sequence shown here is derived from an EMBL/GenBank/DDBJ whole genome shotgun (WGS) entry which is preliminary data.</text>
</comment>
<reference evidence="2" key="1">
    <citation type="submission" date="2016-08" db="EMBL/GenBank/DDBJ databases">
        <authorList>
            <person name="Merda D."/>
            <person name="Briand M."/>
            <person name="Taghouti G."/>
            <person name="Carrere S."/>
            <person name="Gouzy J."/>
            <person name="Portier P."/>
            <person name="Jacques M.-A."/>
            <person name="Fischer-Le Saux M."/>
        </authorList>
    </citation>
    <scope>NUCLEOTIDE SEQUENCE [LARGE SCALE GENOMIC DNA]</scope>
    <source>
        <strain evidence="2">CFBP1817</strain>
    </source>
</reference>
<dbReference type="EMBL" id="MDEJ01000283">
    <property type="protein sequence ID" value="PPU80732.1"/>
    <property type="molecule type" value="Genomic_DNA"/>
</dbReference>
<organism evidence="1 2">
    <name type="scientific">Xanthomonas populi</name>
    <dbReference type="NCBI Taxonomy" id="53414"/>
    <lineage>
        <taxon>Bacteria</taxon>
        <taxon>Pseudomonadati</taxon>
        <taxon>Pseudomonadota</taxon>
        <taxon>Gammaproteobacteria</taxon>
        <taxon>Lysobacterales</taxon>
        <taxon>Lysobacteraceae</taxon>
        <taxon>Xanthomonas</taxon>
    </lineage>
</organism>
<evidence type="ECO:0000313" key="1">
    <source>
        <dbReference type="EMBL" id="PPU80732.1"/>
    </source>
</evidence>
<keyword evidence="2" id="KW-1185">Reference proteome</keyword>